<sequence length="189" mass="22677">MECNYRDREMKNALQHVCRELQNIIHSSFDKIHFSELKDCQSILIIRSASIGVLREFISKLDNINNSIKKYVITSYTNKDELEELYGDSVEIIEYIYNGNYDVSRFDEIFDYLNQKFFDKVVVLYNNRFGTGYENVEEIVERISPDVYYAFNSYMELYKVNNLTLKKESIQLYRQICNWYWEYSGVGRK</sequence>
<organism evidence="1 2">
    <name type="scientific">Geobacillus kaustophilus</name>
    <dbReference type="NCBI Taxonomy" id="1462"/>
    <lineage>
        <taxon>Bacteria</taxon>
        <taxon>Bacillati</taxon>
        <taxon>Bacillota</taxon>
        <taxon>Bacilli</taxon>
        <taxon>Bacillales</taxon>
        <taxon>Anoxybacillaceae</taxon>
        <taxon>Geobacillus</taxon>
        <taxon>Geobacillus thermoleovorans group</taxon>
    </lineage>
</organism>
<evidence type="ECO:0000313" key="2">
    <source>
        <dbReference type="Proteomes" id="UP000032522"/>
    </source>
</evidence>
<dbReference type="EMBL" id="JYBP01000003">
    <property type="protein sequence ID" value="KJE27222.1"/>
    <property type="molecule type" value="Genomic_DNA"/>
</dbReference>
<proteinExistence type="predicted"/>
<protein>
    <submittedName>
        <fullName evidence="1">Uncharacterized protein</fullName>
    </submittedName>
</protein>
<dbReference type="OrthoDB" id="9995740at2"/>
<accession>A0A0D8BV23</accession>
<comment type="caution">
    <text evidence="1">The sequence shown here is derived from an EMBL/GenBank/DDBJ whole genome shotgun (WGS) entry which is preliminary data.</text>
</comment>
<reference evidence="1 2" key="1">
    <citation type="submission" date="2015-01" db="EMBL/GenBank/DDBJ databases">
        <authorList>
            <person name="Filippidou S."/>
            <person name="Jeanneret N."/>
            <person name="Russel-Delif L."/>
            <person name="Junier T."/>
            <person name="Wunderlin T."/>
            <person name="Molina V."/>
            <person name="Johnson S.L."/>
            <person name="Davenport K.W."/>
            <person name="Chain P.S."/>
            <person name="Dorador C."/>
            <person name="Junier P."/>
        </authorList>
    </citation>
    <scope>NUCLEOTIDE SEQUENCE [LARGE SCALE GENOMIC DNA]</scope>
    <source>
        <strain evidence="1 2">Et7/4</strain>
    </source>
</reference>
<dbReference type="RefSeq" id="WP_156135647.1">
    <property type="nucleotide sequence ID" value="NZ_JYBP01000003.1"/>
</dbReference>
<gene>
    <name evidence="1" type="ORF">LG52_3220</name>
</gene>
<dbReference type="AlphaFoldDB" id="A0A0D8BV23"/>
<name>A0A0D8BV23_GEOKU</name>
<dbReference type="PATRIC" id="fig|1462.6.peg.3541"/>
<dbReference type="Proteomes" id="UP000032522">
    <property type="component" value="Unassembled WGS sequence"/>
</dbReference>
<evidence type="ECO:0000313" key="1">
    <source>
        <dbReference type="EMBL" id="KJE27222.1"/>
    </source>
</evidence>